<dbReference type="Pfam" id="PF00380">
    <property type="entry name" value="Ribosomal_S9"/>
    <property type="match status" value="1"/>
</dbReference>
<dbReference type="EMBL" id="DSRT01000052">
    <property type="protein sequence ID" value="HGW29479.1"/>
    <property type="molecule type" value="Genomic_DNA"/>
</dbReference>
<dbReference type="GO" id="GO:0006412">
    <property type="term" value="P:translation"/>
    <property type="evidence" value="ECO:0007669"/>
    <property type="project" value="InterPro"/>
</dbReference>
<dbReference type="SUPFAM" id="SSF54211">
    <property type="entry name" value="Ribosomal protein S5 domain 2-like"/>
    <property type="match status" value="1"/>
</dbReference>
<proteinExistence type="inferred from homology"/>
<organism evidence="7">
    <name type="scientific">candidate division WWE3 bacterium</name>
    <dbReference type="NCBI Taxonomy" id="2053526"/>
    <lineage>
        <taxon>Bacteria</taxon>
        <taxon>Katanobacteria</taxon>
    </lineage>
</organism>
<keyword evidence="2 7" id="KW-0689">Ribosomal protein</keyword>
<evidence type="ECO:0000256" key="3">
    <source>
        <dbReference type="ARBA" id="ARBA00023274"/>
    </source>
</evidence>
<dbReference type="FunFam" id="3.30.230.10:FF:000001">
    <property type="entry name" value="30S ribosomal protein S9"/>
    <property type="match status" value="1"/>
</dbReference>
<comment type="similarity">
    <text evidence="1">Belongs to the universal ribosomal protein uS9 family.</text>
</comment>
<feature type="region of interest" description="Disordered" evidence="6">
    <location>
        <begin position="1"/>
        <end position="24"/>
    </location>
</feature>
<dbReference type="AlphaFoldDB" id="A0A7C4XT67"/>
<comment type="caution">
    <text evidence="7">The sequence shown here is derived from an EMBL/GenBank/DDBJ whole genome shotgun (WGS) entry which is preliminary data.</text>
</comment>
<protein>
    <recommendedName>
        <fullName evidence="4">Small ribosomal subunit protein uS9</fullName>
    </recommendedName>
    <alternativeName>
        <fullName evidence="5">30S ribosomal protein S9</fullName>
    </alternativeName>
</protein>
<gene>
    <name evidence="7" type="ORF">ENR63_00960</name>
</gene>
<evidence type="ECO:0000256" key="4">
    <source>
        <dbReference type="ARBA" id="ARBA00035259"/>
    </source>
</evidence>
<reference evidence="7" key="1">
    <citation type="journal article" date="2020" name="mSystems">
        <title>Genome- and Community-Level Interaction Insights into Carbon Utilization and Element Cycling Functions of Hydrothermarchaeota in Hydrothermal Sediment.</title>
        <authorList>
            <person name="Zhou Z."/>
            <person name="Liu Y."/>
            <person name="Xu W."/>
            <person name="Pan J."/>
            <person name="Luo Z.H."/>
            <person name="Li M."/>
        </authorList>
    </citation>
    <scope>NUCLEOTIDE SEQUENCE [LARGE SCALE GENOMIC DNA]</scope>
    <source>
        <strain evidence="7">SpSt-417</strain>
    </source>
</reference>
<dbReference type="InterPro" id="IPR023035">
    <property type="entry name" value="Ribosomal_uS9_bac/plastid"/>
</dbReference>
<evidence type="ECO:0000256" key="2">
    <source>
        <dbReference type="ARBA" id="ARBA00022980"/>
    </source>
</evidence>
<feature type="compositionally biased region" description="Basic and acidic residues" evidence="6">
    <location>
        <begin position="1"/>
        <end position="16"/>
    </location>
</feature>
<accession>A0A7C4XT67</accession>
<dbReference type="InterPro" id="IPR014721">
    <property type="entry name" value="Ribsml_uS5_D2-typ_fold_subgr"/>
</dbReference>
<dbReference type="PANTHER" id="PTHR21569">
    <property type="entry name" value="RIBOSOMAL PROTEIN S9"/>
    <property type="match status" value="1"/>
</dbReference>
<dbReference type="GO" id="GO:0003723">
    <property type="term" value="F:RNA binding"/>
    <property type="evidence" value="ECO:0007669"/>
    <property type="project" value="TreeGrafter"/>
</dbReference>
<name>A0A7C4XT67_UNCKA</name>
<keyword evidence="3" id="KW-0687">Ribonucleoprotein</keyword>
<dbReference type="GO" id="GO:0003735">
    <property type="term" value="F:structural constituent of ribosome"/>
    <property type="evidence" value="ECO:0007669"/>
    <property type="project" value="InterPro"/>
</dbReference>
<dbReference type="InterPro" id="IPR000754">
    <property type="entry name" value="Ribosomal_uS9"/>
</dbReference>
<dbReference type="GO" id="GO:0022627">
    <property type="term" value="C:cytosolic small ribosomal subunit"/>
    <property type="evidence" value="ECO:0007669"/>
    <property type="project" value="TreeGrafter"/>
</dbReference>
<dbReference type="Gene3D" id="3.30.230.10">
    <property type="match status" value="1"/>
</dbReference>
<evidence type="ECO:0000313" key="7">
    <source>
        <dbReference type="EMBL" id="HGW29479.1"/>
    </source>
</evidence>
<sequence>MARPKKVVEEAKEVKAPKPTKAKKEHIIGTGRRKTAVASIFLSDGKGEFIINGVNIESYFPSVKEQVIWTMPFHLIGVSHPTSKYGASIKVSGSGKSGQLLAVVHAISRALAKLSEENHVTLRKAGLLTRDPRMVERKKPYLRKARKQPQYSKR</sequence>
<evidence type="ECO:0000256" key="1">
    <source>
        <dbReference type="ARBA" id="ARBA00005251"/>
    </source>
</evidence>
<dbReference type="NCBIfam" id="NF001099">
    <property type="entry name" value="PRK00132.1"/>
    <property type="match status" value="1"/>
</dbReference>
<dbReference type="PANTHER" id="PTHR21569:SF1">
    <property type="entry name" value="SMALL RIBOSOMAL SUBUNIT PROTEIN US9M"/>
    <property type="match status" value="1"/>
</dbReference>
<evidence type="ECO:0000256" key="6">
    <source>
        <dbReference type="SAM" id="MobiDB-lite"/>
    </source>
</evidence>
<dbReference type="InterPro" id="IPR020568">
    <property type="entry name" value="Ribosomal_Su5_D2-typ_SF"/>
</dbReference>
<evidence type="ECO:0000256" key="5">
    <source>
        <dbReference type="ARBA" id="ARBA00035523"/>
    </source>
</evidence>